<evidence type="ECO:0000259" key="3">
    <source>
        <dbReference type="PROSITE" id="PS51462"/>
    </source>
</evidence>
<dbReference type="GO" id="GO:0019693">
    <property type="term" value="P:ribose phosphate metabolic process"/>
    <property type="evidence" value="ECO:0007669"/>
    <property type="project" value="TreeGrafter"/>
</dbReference>
<dbReference type="GO" id="GO:0016462">
    <property type="term" value="F:pyrophosphatase activity"/>
    <property type="evidence" value="ECO:0007669"/>
    <property type="project" value="UniProtKB-ARBA"/>
</dbReference>
<dbReference type="GO" id="GO:0006753">
    <property type="term" value="P:nucleoside phosphate metabolic process"/>
    <property type="evidence" value="ECO:0007669"/>
    <property type="project" value="TreeGrafter"/>
</dbReference>
<name>T1AVB4_9ZZZZ</name>
<dbReference type="InterPro" id="IPR020476">
    <property type="entry name" value="Nudix_hydrolase"/>
</dbReference>
<dbReference type="PROSITE" id="PS51462">
    <property type="entry name" value="NUDIX"/>
    <property type="match status" value="1"/>
</dbReference>
<dbReference type="InterPro" id="IPR015797">
    <property type="entry name" value="NUDIX_hydrolase-like_dom_sf"/>
</dbReference>
<dbReference type="PROSITE" id="PS00893">
    <property type="entry name" value="NUDIX_BOX"/>
    <property type="match status" value="1"/>
</dbReference>
<evidence type="ECO:0000256" key="1">
    <source>
        <dbReference type="ARBA" id="ARBA00001946"/>
    </source>
</evidence>
<reference evidence="4" key="1">
    <citation type="submission" date="2013-08" db="EMBL/GenBank/DDBJ databases">
        <authorList>
            <person name="Mendez C."/>
            <person name="Richter M."/>
            <person name="Ferrer M."/>
            <person name="Sanchez J."/>
        </authorList>
    </citation>
    <scope>NUCLEOTIDE SEQUENCE</scope>
</reference>
<sequence>MAVAIDAEQRVCLLRQYRYVAGGWLWELPAGKLEPGEPPLETARRELTEEAGVRAAQWRSLGTYLSSPGVFSEVLHLYLATDIEPAAAAHERAEVIEVHWLPFQQACLWAESGEISDGKTLIGLLRARHVLSSGGRAPSP</sequence>
<dbReference type="GO" id="GO:0005829">
    <property type="term" value="C:cytosol"/>
    <property type="evidence" value="ECO:0007669"/>
    <property type="project" value="TreeGrafter"/>
</dbReference>
<gene>
    <name evidence="4" type="ORF">B1A_09705</name>
</gene>
<comment type="caution">
    <text evidence="4">The sequence shown here is derived from an EMBL/GenBank/DDBJ whole genome shotgun (WGS) entry which is preliminary data.</text>
</comment>
<dbReference type="InterPro" id="IPR020084">
    <property type="entry name" value="NUDIX_hydrolase_CS"/>
</dbReference>
<comment type="cofactor">
    <cofactor evidence="1">
        <name>Mg(2+)</name>
        <dbReference type="ChEBI" id="CHEBI:18420"/>
    </cofactor>
</comment>
<dbReference type="Pfam" id="PF00293">
    <property type="entry name" value="NUDIX"/>
    <property type="match status" value="1"/>
</dbReference>
<keyword evidence="2 4" id="KW-0378">Hydrolase</keyword>
<dbReference type="PANTHER" id="PTHR11839:SF18">
    <property type="entry name" value="NUDIX HYDROLASE DOMAIN-CONTAINING PROTEIN"/>
    <property type="match status" value="1"/>
</dbReference>
<dbReference type="SUPFAM" id="SSF55811">
    <property type="entry name" value="Nudix"/>
    <property type="match status" value="1"/>
</dbReference>
<dbReference type="EMBL" id="AUZX01006922">
    <property type="protein sequence ID" value="EQD61442.1"/>
    <property type="molecule type" value="Genomic_DNA"/>
</dbReference>
<dbReference type="PRINTS" id="PR00502">
    <property type="entry name" value="NUDIXFAMILY"/>
</dbReference>
<feature type="domain" description="Nudix hydrolase" evidence="3">
    <location>
        <begin position="1"/>
        <end position="123"/>
    </location>
</feature>
<proteinExistence type="predicted"/>
<dbReference type="PANTHER" id="PTHR11839">
    <property type="entry name" value="UDP/ADP-SUGAR PYROPHOSPHATASE"/>
    <property type="match status" value="1"/>
</dbReference>
<evidence type="ECO:0000313" key="4">
    <source>
        <dbReference type="EMBL" id="EQD61442.1"/>
    </source>
</evidence>
<dbReference type="AlphaFoldDB" id="T1AVB4"/>
<accession>T1AVB4</accession>
<dbReference type="CDD" id="cd03424">
    <property type="entry name" value="NUDIX_ADPRase_Nudt5_UGPPase_Nudt14"/>
    <property type="match status" value="1"/>
</dbReference>
<reference evidence="4" key="2">
    <citation type="journal article" date="2014" name="ISME J.">
        <title>Microbial stratification in low pH oxic and suboxic macroscopic growths along an acid mine drainage.</title>
        <authorList>
            <person name="Mendez-Garcia C."/>
            <person name="Mesa V."/>
            <person name="Sprenger R.R."/>
            <person name="Richter M."/>
            <person name="Diez M.S."/>
            <person name="Solano J."/>
            <person name="Bargiela R."/>
            <person name="Golyshina O.V."/>
            <person name="Manteca A."/>
            <person name="Ramos J.L."/>
            <person name="Gallego J.R."/>
            <person name="Llorente I."/>
            <person name="Martins Dos Santos V.A."/>
            <person name="Jensen O.N."/>
            <person name="Pelaez A.I."/>
            <person name="Sanchez J."/>
            <person name="Ferrer M."/>
        </authorList>
    </citation>
    <scope>NUCLEOTIDE SEQUENCE</scope>
</reference>
<dbReference type="InterPro" id="IPR000086">
    <property type="entry name" value="NUDIX_hydrolase_dom"/>
</dbReference>
<protein>
    <submittedName>
        <fullName evidence="4">NUDIX hydrolase</fullName>
    </submittedName>
</protein>
<evidence type="ECO:0000256" key="2">
    <source>
        <dbReference type="ARBA" id="ARBA00022801"/>
    </source>
</evidence>
<dbReference type="Gene3D" id="3.90.79.10">
    <property type="entry name" value="Nucleoside Triphosphate Pyrophosphohydrolase"/>
    <property type="match status" value="1"/>
</dbReference>
<organism evidence="4">
    <name type="scientific">mine drainage metagenome</name>
    <dbReference type="NCBI Taxonomy" id="410659"/>
    <lineage>
        <taxon>unclassified sequences</taxon>
        <taxon>metagenomes</taxon>
        <taxon>ecological metagenomes</taxon>
    </lineage>
</organism>